<evidence type="ECO:0000256" key="3">
    <source>
        <dbReference type="ARBA" id="ARBA00007990"/>
    </source>
</evidence>
<reference evidence="11" key="2">
    <citation type="submission" date="2021-09" db="EMBL/GenBank/DDBJ databases">
        <authorList>
            <person name="Jia N."/>
            <person name="Wang J."/>
            <person name="Shi W."/>
            <person name="Du L."/>
            <person name="Sun Y."/>
            <person name="Zhan W."/>
            <person name="Jiang J."/>
            <person name="Wang Q."/>
            <person name="Zhang B."/>
            <person name="Ji P."/>
            <person name="Sakyi L.B."/>
            <person name="Cui X."/>
            <person name="Yuan T."/>
            <person name="Jiang B."/>
            <person name="Yang W."/>
            <person name="Lam T.T.-Y."/>
            <person name="Chang Q."/>
            <person name="Ding S."/>
            <person name="Wang X."/>
            <person name="Zhu J."/>
            <person name="Ruan X."/>
            <person name="Zhao L."/>
            <person name="Wei J."/>
            <person name="Que T."/>
            <person name="Du C."/>
            <person name="Cheng J."/>
            <person name="Dai P."/>
            <person name="Han X."/>
            <person name="Huang E."/>
            <person name="Gao Y."/>
            <person name="Liu J."/>
            <person name="Shao H."/>
            <person name="Ye R."/>
            <person name="Li L."/>
            <person name="Wei W."/>
            <person name="Wang X."/>
            <person name="Wang C."/>
            <person name="Huo Q."/>
            <person name="Li W."/>
            <person name="Guo W."/>
            <person name="Chen H."/>
            <person name="Chen S."/>
            <person name="Zhou L."/>
            <person name="Zhou L."/>
            <person name="Ni X."/>
            <person name="Tian J."/>
            <person name="Zhou Y."/>
            <person name="Sheng Y."/>
            <person name="Liu T."/>
            <person name="Pan Y."/>
            <person name="Xia L."/>
            <person name="Li J."/>
            <person name="Zhao F."/>
            <person name="Cao W."/>
        </authorList>
    </citation>
    <scope>NUCLEOTIDE SEQUENCE</scope>
    <source>
        <strain evidence="11">Rmic-2018</strain>
        <tissue evidence="11">Larvae</tissue>
    </source>
</reference>
<organism evidence="11 12">
    <name type="scientific">Rhipicephalus microplus</name>
    <name type="common">Cattle tick</name>
    <name type="synonym">Boophilus microplus</name>
    <dbReference type="NCBI Taxonomy" id="6941"/>
    <lineage>
        <taxon>Eukaryota</taxon>
        <taxon>Metazoa</taxon>
        <taxon>Ecdysozoa</taxon>
        <taxon>Arthropoda</taxon>
        <taxon>Chelicerata</taxon>
        <taxon>Arachnida</taxon>
        <taxon>Acari</taxon>
        <taxon>Parasitiformes</taxon>
        <taxon>Ixodida</taxon>
        <taxon>Ixodoidea</taxon>
        <taxon>Ixodidae</taxon>
        <taxon>Rhipicephalinae</taxon>
        <taxon>Rhipicephalus</taxon>
        <taxon>Boophilus</taxon>
    </lineage>
</organism>
<dbReference type="Pfam" id="PF07074">
    <property type="entry name" value="TRAP-gamma"/>
    <property type="match status" value="1"/>
</dbReference>
<evidence type="ECO:0000256" key="10">
    <source>
        <dbReference type="SAM" id="Phobius"/>
    </source>
</evidence>
<comment type="caution">
    <text evidence="11">The sequence shown here is derived from an EMBL/GenBank/DDBJ whole genome shotgun (WGS) entry which is preliminary data.</text>
</comment>
<keyword evidence="5 10" id="KW-0812">Transmembrane</keyword>
<dbReference type="VEuPathDB" id="VectorBase:LOC119175671"/>
<evidence type="ECO:0000256" key="5">
    <source>
        <dbReference type="ARBA" id="ARBA00022692"/>
    </source>
</evidence>
<comment type="function">
    <text evidence="1">TRAP proteins are part of a complex whose function is to bind calcium to the ER membrane and thereby regulate the retention of ER resident proteins.</text>
</comment>
<name>A0A9J6D963_RHIMP</name>
<feature type="transmembrane region" description="Helical" evidence="10">
    <location>
        <begin position="28"/>
        <end position="46"/>
    </location>
</feature>
<dbReference type="PANTHER" id="PTHR13399:SF2">
    <property type="entry name" value="TRANSLOCON-ASSOCIATED PROTEIN SUBUNIT GAMMA"/>
    <property type="match status" value="1"/>
</dbReference>
<keyword evidence="7 10" id="KW-1133">Transmembrane helix</keyword>
<evidence type="ECO:0000256" key="9">
    <source>
        <dbReference type="ARBA" id="ARBA00030917"/>
    </source>
</evidence>
<evidence type="ECO:0000256" key="6">
    <source>
        <dbReference type="ARBA" id="ARBA00022824"/>
    </source>
</evidence>
<evidence type="ECO:0000256" key="1">
    <source>
        <dbReference type="ARBA" id="ARBA00002838"/>
    </source>
</evidence>
<dbReference type="InterPro" id="IPR009779">
    <property type="entry name" value="SSR3"/>
</dbReference>
<reference evidence="11" key="1">
    <citation type="journal article" date="2020" name="Cell">
        <title>Large-Scale Comparative Analyses of Tick Genomes Elucidate Their Genetic Diversity and Vector Capacities.</title>
        <authorList>
            <consortium name="Tick Genome and Microbiome Consortium (TIGMIC)"/>
            <person name="Jia N."/>
            <person name="Wang J."/>
            <person name="Shi W."/>
            <person name="Du L."/>
            <person name="Sun Y."/>
            <person name="Zhan W."/>
            <person name="Jiang J.F."/>
            <person name="Wang Q."/>
            <person name="Zhang B."/>
            <person name="Ji P."/>
            <person name="Bell-Sakyi L."/>
            <person name="Cui X.M."/>
            <person name="Yuan T.T."/>
            <person name="Jiang B.G."/>
            <person name="Yang W.F."/>
            <person name="Lam T.T."/>
            <person name="Chang Q.C."/>
            <person name="Ding S.J."/>
            <person name="Wang X.J."/>
            <person name="Zhu J.G."/>
            <person name="Ruan X.D."/>
            <person name="Zhao L."/>
            <person name="Wei J.T."/>
            <person name="Ye R.Z."/>
            <person name="Que T.C."/>
            <person name="Du C.H."/>
            <person name="Zhou Y.H."/>
            <person name="Cheng J.X."/>
            <person name="Dai P.F."/>
            <person name="Guo W.B."/>
            <person name="Han X.H."/>
            <person name="Huang E.J."/>
            <person name="Li L.F."/>
            <person name="Wei W."/>
            <person name="Gao Y.C."/>
            <person name="Liu J.Z."/>
            <person name="Shao H.Z."/>
            <person name="Wang X."/>
            <person name="Wang C.C."/>
            <person name="Yang T.C."/>
            <person name="Huo Q.B."/>
            <person name="Li W."/>
            <person name="Chen H.Y."/>
            <person name="Chen S.E."/>
            <person name="Zhou L.G."/>
            <person name="Ni X.B."/>
            <person name="Tian J.H."/>
            <person name="Sheng Y."/>
            <person name="Liu T."/>
            <person name="Pan Y.S."/>
            <person name="Xia L.Y."/>
            <person name="Li J."/>
            <person name="Zhao F."/>
            <person name="Cao W.C."/>
        </authorList>
    </citation>
    <scope>NUCLEOTIDE SEQUENCE</scope>
    <source>
        <strain evidence="11">Rmic-2018</strain>
    </source>
</reference>
<dbReference type="GO" id="GO:0006614">
    <property type="term" value="P:SRP-dependent cotranslational protein targeting to membrane"/>
    <property type="evidence" value="ECO:0007669"/>
    <property type="project" value="InterPro"/>
</dbReference>
<proteinExistence type="inferred from homology"/>
<dbReference type="PANTHER" id="PTHR13399">
    <property type="entry name" value="TRANSLOCON-ASSOCIATED PROTEIN TRAP , GAMMA SUBUNIT"/>
    <property type="match status" value="1"/>
</dbReference>
<comment type="subcellular location">
    <subcellularLocation>
        <location evidence="2">Endoplasmic reticulum membrane</location>
        <topology evidence="2">Multi-pass membrane protein</topology>
    </subcellularLocation>
</comment>
<dbReference type="AlphaFoldDB" id="A0A9J6D963"/>
<evidence type="ECO:0000256" key="8">
    <source>
        <dbReference type="ARBA" id="ARBA00023136"/>
    </source>
</evidence>
<evidence type="ECO:0000313" key="11">
    <source>
        <dbReference type="EMBL" id="KAH8018514.1"/>
    </source>
</evidence>
<keyword evidence="8 10" id="KW-0472">Membrane</keyword>
<sequence length="119" mass="14005">MAGGRKLTKEEELLLQDFSRNVSTKSSALFYGNAFIVSSIPIWLFWRIHQMDLYQSSIIFAVARLVQYASMRLAWMHTSCSLSPSLRNSRMTRRCPRRKRMRGYCGRKTRWPAWYTSDS</sequence>
<comment type="similarity">
    <text evidence="3">Belongs to the TRAP-gamma family.</text>
</comment>
<gene>
    <name evidence="11" type="ORF">HPB51_008213</name>
</gene>
<dbReference type="EMBL" id="JABSTU010000010">
    <property type="protein sequence ID" value="KAH8018514.1"/>
    <property type="molecule type" value="Genomic_DNA"/>
</dbReference>
<protein>
    <recommendedName>
        <fullName evidence="4">Translocon-associated protein subunit gamma</fullName>
    </recommendedName>
    <alternativeName>
        <fullName evidence="9">Signal sequence receptor subunit gamma</fullName>
    </alternativeName>
</protein>
<dbReference type="Proteomes" id="UP000821866">
    <property type="component" value="Chromosome 8"/>
</dbReference>
<keyword evidence="12" id="KW-1185">Reference proteome</keyword>
<evidence type="ECO:0000256" key="4">
    <source>
        <dbReference type="ARBA" id="ARBA00022231"/>
    </source>
</evidence>
<keyword evidence="6" id="KW-0256">Endoplasmic reticulum</keyword>
<evidence type="ECO:0000256" key="2">
    <source>
        <dbReference type="ARBA" id="ARBA00004477"/>
    </source>
</evidence>
<accession>A0A9J6D963</accession>
<evidence type="ECO:0000256" key="7">
    <source>
        <dbReference type="ARBA" id="ARBA00022989"/>
    </source>
</evidence>
<evidence type="ECO:0000313" key="12">
    <source>
        <dbReference type="Proteomes" id="UP000821866"/>
    </source>
</evidence>
<dbReference type="GO" id="GO:0005789">
    <property type="term" value="C:endoplasmic reticulum membrane"/>
    <property type="evidence" value="ECO:0007669"/>
    <property type="project" value="UniProtKB-SubCell"/>
</dbReference>